<dbReference type="EMBL" id="LAZR01001663">
    <property type="protein sequence ID" value="KKN41182.1"/>
    <property type="molecule type" value="Genomic_DNA"/>
</dbReference>
<gene>
    <name evidence="1" type="ORF">LCGC14_0725730</name>
</gene>
<organism evidence="1">
    <name type="scientific">marine sediment metagenome</name>
    <dbReference type="NCBI Taxonomy" id="412755"/>
    <lineage>
        <taxon>unclassified sequences</taxon>
        <taxon>metagenomes</taxon>
        <taxon>ecological metagenomes</taxon>
    </lineage>
</organism>
<dbReference type="AlphaFoldDB" id="A0A0F9QW15"/>
<proteinExistence type="predicted"/>
<reference evidence="1" key="1">
    <citation type="journal article" date="2015" name="Nature">
        <title>Complex archaea that bridge the gap between prokaryotes and eukaryotes.</title>
        <authorList>
            <person name="Spang A."/>
            <person name="Saw J.H."/>
            <person name="Jorgensen S.L."/>
            <person name="Zaremba-Niedzwiedzka K."/>
            <person name="Martijn J."/>
            <person name="Lind A.E."/>
            <person name="van Eijk R."/>
            <person name="Schleper C."/>
            <person name="Guy L."/>
            <person name="Ettema T.J."/>
        </authorList>
    </citation>
    <scope>NUCLEOTIDE SEQUENCE</scope>
</reference>
<accession>A0A0F9QW15</accession>
<name>A0A0F9QW15_9ZZZZ</name>
<sequence length="190" mass="21107">MLFAGKDGELRVQDQGLSGTSYYLSLLFTEMDFSGPTSRPRTDETLMMNRGNFSTDSHYIESNDDPRLAPIPVTFSCRINDTENSRIISDWFSGVTIMAGSTQIYSCKGKTAIDSITLPDFKDSGKQAYYVEVLWDGTTDYGLKYNEIYFTPGEQTITESADSLMMSINGQVYGDVTRIAAFTSGFTSII</sequence>
<evidence type="ECO:0000313" key="1">
    <source>
        <dbReference type="EMBL" id="KKN41182.1"/>
    </source>
</evidence>
<comment type="caution">
    <text evidence="1">The sequence shown here is derived from an EMBL/GenBank/DDBJ whole genome shotgun (WGS) entry which is preliminary data.</text>
</comment>
<protein>
    <submittedName>
        <fullName evidence="1">Uncharacterized protein</fullName>
    </submittedName>
</protein>